<reference evidence="8 9" key="1">
    <citation type="submission" date="2016-07" db="EMBL/GenBank/DDBJ databases">
        <authorList>
            <person name="Lefevre C.T."/>
        </authorList>
    </citation>
    <scope>NUCLEOTIDE SEQUENCE [LARGE SCALE GENOMIC DNA]</scope>
    <source>
        <strain evidence="8">PR1</strain>
    </source>
</reference>
<dbReference type="Pfam" id="PF02096">
    <property type="entry name" value="60KD_IMP"/>
    <property type="match status" value="1"/>
</dbReference>
<dbReference type="InterPro" id="IPR001708">
    <property type="entry name" value="YidC/ALB3/OXA1/COX18"/>
</dbReference>
<feature type="transmembrane region" description="Helical" evidence="6">
    <location>
        <begin position="332"/>
        <end position="352"/>
    </location>
</feature>
<feature type="transmembrane region" description="Helical" evidence="6">
    <location>
        <begin position="421"/>
        <end position="444"/>
    </location>
</feature>
<feature type="transmembrane region" description="Helical" evidence="6">
    <location>
        <begin position="364"/>
        <end position="381"/>
    </location>
</feature>
<evidence type="ECO:0000256" key="2">
    <source>
        <dbReference type="ARBA" id="ARBA00022692"/>
    </source>
</evidence>
<feature type="transmembrane region" description="Helical" evidence="6">
    <location>
        <begin position="291"/>
        <end position="312"/>
    </location>
</feature>
<dbReference type="InterPro" id="IPR028055">
    <property type="entry name" value="YidC/Oxa/ALB_C"/>
</dbReference>
<dbReference type="GO" id="GO:0032977">
    <property type="term" value="F:membrane insertase activity"/>
    <property type="evidence" value="ECO:0007669"/>
    <property type="project" value="InterPro"/>
</dbReference>
<organism evidence="8 9">
    <name type="scientific">Candidatus Terasakiella magnetica</name>
    <dbReference type="NCBI Taxonomy" id="1867952"/>
    <lineage>
        <taxon>Bacteria</taxon>
        <taxon>Pseudomonadati</taxon>
        <taxon>Pseudomonadota</taxon>
        <taxon>Alphaproteobacteria</taxon>
        <taxon>Rhodospirillales</taxon>
        <taxon>Terasakiellaceae</taxon>
        <taxon>Terasakiella</taxon>
    </lineage>
</organism>
<protein>
    <recommendedName>
        <fullName evidence="7">Membrane insertase YidC/Oxa/ALB C-terminal domain-containing protein</fullName>
    </recommendedName>
</protein>
<evidence type="ECO:0000256" key="5">
    <source>
        <dbReference type="RuleBase" id="RU003945"/>
    </source>
</evidence>
<keyword evidence="3 6" id="KW-1133">Transmembrane helix</keyword>
<keyword evidence="2 5" id="KW-0812">Transmembrane</keyword>
<feature type="transmembrane region" description="Helical" evidence="6">
    <location>
        <begin position="92"/>
        <end position="117"/>
    </location>
</feature>
<dbReference type="Gene3D" id="3.40.720.10">
    <property type="entry name" value="Alkaline Phosphatase, subunit A"/>
    <property type="match status" value="1"/>
</dbReference>
<accession>A0A1C3RG48</accession>
<feature type="domain" description="Membrane insertase YidC/Oxa/ALB C-terminal" evidence="7">
    <location>
        <begin position="23"/>
        <end position="205"/>
    </location>
</feature>
<dbReference type="SUPFAM" id="SSF53649">
    <property type="entry name" value="Alkaline phosphatase-like"/>
    <property type="match status" value="1"/>
</dbReference>
<feature type="transmembrane region" description="Helical" evidence="6">
    <location>
        <begin position="475"/>
        <end position="495"/>
    </location>
</feature>
<gene>
    <name evidence="8" type="ORF">MTBPR1_20121</name>
</gene>
<dbReference type="OrthoDB" id="5322086at2"/>
<dbReference type="GO" id="GO:0005886">
    <property type="term" value="C:plasma membrane"/>
    <property type="evidence" value="ECO:0007669"/>
    <property type="project" value="TreeGrafter"/>
</dbReference>
<comment type="subcellular location">
    <subcellularLocation>
        <location evidence="1 5">Membrane</location>
        <topology evidence="1 5">Multi-pass membrane protein</topology>
    </subcellularLocation>
</comment>
<evidence type="ECO:0000256" key="3">
    <source>
        <dbReference type="ARBA" id="ARBA00022989"/>
    </source>
</evidence>
<evidence type="ECO:0000256" key="4">
    <source>
        <dbReference type="ARBA" id="ARBA00023136"/>
    </source>
</evidence>
<feature type="transmembrane region" description="Helical" evidence="6">
    <location>
        <begin position="387"/>
        <end position="409"/>
    </location>
</feature>
<feature type="transmembrane region" description="Helical" evidence="6">
    <location>
        <begin position="137"/>
        <end position="160"/>
    </location>
</feature>
<feature type="transmembrane region" description="Helical" evidence="6">
    <location>
        <begin position="167"/>
        <end position="182"/>
    </location>
</feature>
<name>A0A1C3RG48_9PROT</name>
<evidence type="ECO:0000256" key="6">
    <source>
        <dbReference type="SAM" id="Phobius"/>
    </source>
</evidence>
<evidence type="ECO:0000313" key="8">
    <source>
        <dbReference type="EMBL" id="SCA56273.1"/>
    </source>
</evidence>
<feature type="transmembrane region" description="Helical" evidence="6">
    <location>
        <begin position="12"/>
        <end position="37"/>
    </location>
</feature>
<dbReference type="PANTHER" id="PTHR12428:SF65">
    <property type="entry name" value="CYTOCHROME C OXIDASE ASSEMBLY PROTEIN COX18, MITOCHONDRIAL"/>
    <property type="match status" value="1"/>
</dbReference>
<feature type="transmembrane region" description="Helical" evidence="6">
    <location>
        <begin position="188"/>
        <end position="205"/>
    </location>
</feature>
<dbReference type="AlphaFoldDB" id="A0A1C3RG48"/>
<dbReference type="EMBL" id="FLYE01000012">
    <property type="protein sequence ID" value="SCA56273.1"/>
    <property type="molecule type" value="Genomic_DNA"/>
</dbReference>
<proteinExistence type="inferred from homology"/>
<dbReference type="PANTHER" id="PTHR12428">
    <property type="entry name" value="OXA1"/>
    <property type="match status" value="1"/>
</dbReference>
<evidence type="ECO:0000259" key="7">
    <source>
        <dbReference type="Pfam" id="PF02096"/>
    </source>
</evidence>
<evidence type="ECO:0000313" key="9">
    <source>
        <dbReference type="Proteomes" id="UP000231658"/>
    </source>
</evidence>
<dbReference type="InterPro" id="IPR017850">
    <property type="entry name" value="Alkaline_phosphatase_core_sf"/>
</dbReference>
<keyword evidence="9" id="KW-1185">Reference proteome</keyword>
<evidence type="ECO:0000256" key="1">
    <source>
        <dbReference type="ARBA" id="ARBA00004141"/>
    </source>
</evidence>
<sequence length="855" mass="97582">MLNYIVSLYADFFLLIVSLVDSYGGAIICLSFLSALVMSPLTKRAAKVSHTERAYQDVLVSQIEDMKEKLHGEAFHKELRLLYKRYSYHPIYAVRLVLPLFVQLPFLIATYFMLTGLSQLEGQSFLFIRDLGQADQLLAGMNILPVVMTVVNILAALTLANAQKKEIYQSIVISLLFLIALYEANAGILLYWTFNNLILLGRNIFALQHKHQKMNIAFNDLVDMEKIKKNIPNISLFMAFVFCFLTVQAFAELASIEDTPNILVRIILFFAVATFSFSFISVFVSRFRLNIYVIGAAVVFVSAIAVIFVFFFKELRHYLSGLIDLIFYYNMVPLYIIPLVVLLVSALGCFFLIKKQEDFSQKKYIFFSIAAVLAALAFHWLNNSAFIFASTAPLYFGIGILFALCFSVFSMPYVRGLSGWVAWEIVGSVVLFSFVMLPTVHGILIWSSYYAEYALVLSITYVFFTFLYRQGTKVLYSFFILFFLINISILGIQTLTTHKDKVVGSDFAGRSGVEEIQSLIKKTQTGLTATPQTPNIYYIVSESMPDLRTLQKLGIDHKPLQDLFEKYNFTTYDDTYSVGPFSLSSMSKTMGLKDGITDGNEMRKIVGGQSIANLWLKDMGYETAIVTKTFMTGIYNWYNNRLPPVSVEAGQMDFLFMLLKGISLREFKFDIKGLTKYGAKFDYERVKHDLIRQDKQSPLFMLYHGEYPGHSQNSGQCLPDEKEQFIERYKIAIDYLEEDFRLIKEHDPAAIIIVIGDHGPYLTLNCHTLNYMDPKKVTELHMRDRVGTIFAVHWPDQEKAQKYDQDVLINQDIFPVVFSYLYDSEVPLSLRMDPTVELGGRMIKGGKFIPLNHAK</sequence>
<dbReference type="RefSeq" id="WP_069186949.1">
    <property type="nucleotide sequence ID" value="NZ_FLYE01000012.1"/>
</dbReference>
<dbReference type="STRING" id="1867952.MTBPR1_20121"/>
<dbReference type="Proteomes" id="UP000231658">
    <property type="component" value="Unassembled WGS sequence"/>
</dbReference>
<keyword evidence="4 6" id="KW-0472">Membrane</keyword>
<comment type="similarity">
    <text evidence="5">Belongs to the OXA1/ALB3/YidC family.</text>
</comment>
<feature type="transmembrane region" description="Helical" evidence="6">
    <location>
        <begin position="450"/>
        <end position="468"/>
    </location>
</feature>
<feature type="transmembrane region" description="Helical" evidence="6">
    <location>
        <begin position="262"/>
        <end position="284"/>
    </location>
</feature>
<feature type="transmembrane region" description="Helical" evidence="6">
    <location>
        <begin position="234"/>
        <end position="256"/>
    </location>
</feature>
<dbReference type="GO" id="GO:0051205">
    <property type="term" value="P:protein insertion into membrane"/>
    <property type="evidence" value="ECO:0007669"/>
    <property type="project" value="TreeGrafter"/>
</dbReference>